<dbReference type="OrthoDB" id="9791898at2"/>
<evidence type="ECO:0000313" key="1">
    <source>
        <dbReference type="EMBL" id="AFU97988.1"/>
    </source>
</evidence>
<organism evidence="1 2">
    <name type="scientific">Simiduia agarivorans (strain DSM 21679 / JCM 13881 / BCRC 17597 / SA1)</name>
    <dbReference type="NCBI Taxonomy" id="1117647"/>
    <lineage>
        <taxon>Bacteria</taxon>
        <taxon>Pseudomonadati</taxon>
        <taxon>Pseudomonadota</taxon>
        <taxon>Gammaproteobacteria</taxon>
        <taxon>Cellvibrionales</taxon>
        <taxon>Cellvibrionaceae</taxon>
        <taxon>Simiduia</taxon>
    </lineage>
</organism>
<dbReference type="SUPFAM" id="SSF101386">
    <property type="entry name" value="all-alpha NTP pyrophosphatases"/>
    <property type="match status" value="1"/>
</dbReference>
<dbReference type="STRING" id="1117647.M5M_03895"/>
<reference evidence="1 2" key="1">
    <citation type="journal article" date="2013" name="Genome Announc.">
        <title>Complete genome sequence of Simiduia agarivorans SA1(T), a marine bacterium able to degrade a variety of polysaccharides.</title>
        <authorList>
            <person name="Lin S.Y."/>
            <person name="Shieh W.Y."/>
            <person name="Chen J.S."/>
            <person name="Tang S.L."/>
        </authorList>
    </citation>
    <scope>NUCLEOTIDE SEQUENCE [LARGE SCALE GENOMIC DNA]</scope>
    <source>
        <strain evidence="2">DSM 21679 / JCM 13881 / BCRC 17597 / SA1</strain>
    </source>
</reference>
<sequence length="103" mass="11565">MLDYLALYRRFTAIAAHNQWQSLHSPRNLAQAVMLESAELVAEMQWMTDEQSARLAPEQKARVAAELADVMLYSIALSQSLGLDLGNVLASKMEANERRYGPQ</sequence>
<dbReference type="HOGENOM" id="CLU_110454_1_0_6"/>
<accession>K4KJ21</accession>
<dbReference type="AlphaFoldDB" id="K4KJ21"/>
<dbReference type="InterPro" id="IPR052555">
    <property type="entry name" value="dCTP_Pyrophosphatase"/>
</dbReference>
<dbReference type="eggNOG" id="COG1694">
    <property type="taxonomic scope" value="Bacteria"/>
</dbReference>
<dbReference type="GO" id="GO:0047429">
    <property type="term" value="F:nucleoside triphosphate diphosphatase activity"/>
    <property type="evidence" value="ECO:0007669"/>
    <property type="project" value="InterPro"/>
</dbReference>
<dbReference type="Proteomes" id="UP000000466">
    <property type="component" value="Chromosome"/>
</dbReference>
<dbReference type="Gene3D" id="1.10.287.1080">
    <property type="entry name" value="MazG-like"/>
    <property type="match status" value="1"/>
</dbReference>
<protein>
    <recommendedName>
        <fullName evidence="3">Nucleotide pyrophosphohydrolase</fullName>
    </recommendedName>
</protein>
<dbReference type="KEGG" id="saga:M5M_03895"/>
<proteinExistence type="predicted"/>
<gene>
    <name evidence="1" type="ordered locus">M5M_03895</name>
</gene>
<dbReference type="PANTHER" id="PTHR46523:SF1">
    <property type="entry name" value="DCTP PYROPHOSPHATASE 1"/>
    <property type="match status" value="1"/>
</dbReference>
<evidence type="ECO:0000313" key="2">
    <source>
        <dbReference type="Proteomes" id="UP000000466"/>
    </source>
</evidence>
<keyword evidence="2" id="KW-1185">Reference proteome</keyword>
<dbReference type="Pfam" id="PF12643">
    <property type="entry name" value="MazG-like"/>
    <property type="match status" value="1"/>
</dbReference>
<dbReference type="RefSeq" id="WP_015046161.1">
    <property type="nucleotide sequence ID" value="NC_018868.3"/>
</dbReference>
<dbReference type="GO" id="GO:0009143">
    <property type="term" value="P:nucleoside triphosphate catabolic process"/>
    <property type="evidence" value="ECO:0007669"/>
    <property type="project" value="InterPro"/>
</dbReference>
<evidence type="ECO:0008006" key="3">
    <source>
        <dbReference type="Google" id="ProtNLM"/>
    </source>
</evidence>
<dbReference type="PANTHER" id="PTHR46523">
    <property type="entry name" value="DCTP PYROPHOSPHATASE 1"/>
    <property type="match status" value="1"/>
</dbReference>
<name>K4KJ21_SIMAS</name>
<dbReference type="EMBL" id="CP003746">
    <property type="protein sequence ID" value="AFU97988.1"/>
    <property type="molecule type" value="Genomic_DNA"/>
</dbReference>
<dbReference type="InterPro" id="IPR025984">
    <property type="entry name" value="DCTPP"/>
</dbReference>
<dbReference type="PIRSF" id="PIRSF029826">
    <property type="entry name" value="UCP029826_pph"/>
    <property type="match status" value="1"/>
</dbReference>